<evidence type="ECO:0000313" key="1">
    <source>
        <dbReference type="Ensembl" id="ENSNLEP00000041888.1"/>
    </source>
</evidence>
<evidence type="ECO:0000313" key="2">
    <source>
        <dbReference type="Proteomes" id="UP000001073"/>
    </source>
</evidence>
<sequence length="56" mass="6908">MTRRLTVMEPRRRCCSPCFLSKQRGKYICMFRPAKFFCHYFSINLLYIRATEYNME</sequence>
<dbReference type="OMA" id="CICIFRP"/>
<dbReference type="GeneTree" id="ENSGT00910000147076"/>
<keyword evidence="2" id="KW-1185">Reference proteome</keyword>
<accession>A0A2I3HE06</accession>
<dbReference type="Ensembl" id="ENSNLET00000047211.1">
    <property type="protein sequence ID" value="ENSNLEP00000041888.1"/>
    <property type="gene ID" value="ENSNLEG00000029571.1"/>
</dbReference>
<proteinExistence type="predicted"/>
<reference evidence="1" key="2">
    <citation type="submission" date="2025-08" db="UniProtKB">
        <authorList>
            <consortium name="Ensembl"/>
        </authorList>
    </citation>
    <scope>IDENTIFICATION</scope>
</reference>
<dbReference type="Proteomes" id="UP000001073">
    <property type="component" value="Chromosome 23"/>
</dbReference>
<reference evidence="1 2" key="1">
    <citation type="submission" date="2012-10" db="EMBL/GenBank/DDBJ databases">
        <authorList>
            <consortium name="Gibbon Genome Sequencing Consortium"/>
        </authorList>
    </citation>
    <scope>NUCLEOTIDE SEQUENCE [LARGE SCALE GENOMIC DNA]</scope>
</reference>
<organism evidence="1 2">
    <name type="scientific">Nomascus leucogenys</name>
    <name type="common">Northern white-cheeked gibbon</name>
    <name type="synonym">Hylobates leucogenys</name>
    <dbReference type="NCBI Taxonomy" id="61853"/>
    <lineage>
        <taxon>Eukaryota</taxon>
        <taxon>Metazoa</taxon>
        <taxon>Chordata</taxon>
        <taxon>Craniata</taxon>
        <taxon>Vertebrata</taxon>
        <taxon>Euteleostomi</taxon>
        <taxon>Mammalia</taxon>
        <taxon>Eutheria</taxon>
        <taxon>Euarchontoglires</taxon>
        <taxon>Primates</taxon>
        <taxon>Haplorrhini</taxon>
        <taxon>Catarrhini</taxon>
        <taxon>Hylobatidae</taxon>
        <taxon>Nomascus</taxon>
    </lineage>
</organism>
<dbReference type="EMBL" id="ADFV01028891">
    <property type="status" value="NOT_ANNOTATED_CDS"/>
    <property type="molecule type" value="Genomic_DNA"/>
</dbReference>
<reference evidence="1" key="3">
    <citation type="submission" date="2025-09" db="UniProtKB">
        <authorList>
            <consortium name="Ensembl"/>
        </authorList>
    </citation>
    <scope>IDENTIFICATION</scope>
</reference>
<name>A0A2I3HE06_NOMLE</name>
<protein>
    <submittedName>
        <fullName evidence="1">Uncharacterized protein</fullName>
    </submittedName>
</protein>
<dbReference type="AlphaFoldDB" id="A0A2I3HE06"/>
<dbReference type="InParanoid" id="A0A2I3HE06"/>